<feature type="non-terminal residue" evidence="7">
    <location>
        <position position="1"/>
    </location>
</feature>
<dbReference type="OrthoDB" id="19711at2759"/>
<feature type="zinc finger region" description="C3H1-type" evidence="4">
    <location>
        <begin position="20"/>
        <end position="46"/>
    </location>
</feature>
<feature type="region of interest" description="Disordered" evidence="5">
    <location>
        <begin position="1"/>
        <end position="21"/>
    </location>
</feature>
<feature type="non-terminal residue" evidence="7">
    <location>
        <position position="524"/>
    </location>
</feature>
<dbReference type="Gene3D" id="2.130.10.10">
    <property type="entry name" value="YVTN repeat-like/Quinoprotein amine dehydrogenase"/>
    <property type="match status" value="2"/>
</dbReference>
<dbReference type="Pfam" id="PF00400">
    <property type="entry name" value="WD40"/>
    <property type="match status" value="1"/>
</dbReference>
<proteinExistence type="predicted"/>
<dbReference type="Pfam" id="PF18044">
    <property type="entry name" value="zf-CCCH_4"/>
    <property type="match status" value="1"/>
</dbReference>
<dbReference type="InterPro" id="IPR001680">
    <property type="entry name" value="WD40_rpt"/>
</dbReference>
<dbReference type="InterPro" id="IPR036322">
    <property type="entry name" value="WD40_repeat_dom_sf"/>
</dbReference>
<feature type="region of interest" description="Disordered" evidence="5">
    <location>
        <begin position="45"/>
        <end position="98"/>
    </location>
</feature>
<evidence type="ECO:0000256" key="1">
    <source>
        <dbReference type="ARBA" id="ARBA00022723"/>
    </source>
</evidence>
<organism evidence="7 8">
    <name type="scientific">Rhododendron williamsianum</name>
    <dbReference type="NCBI Taxonomy" id="262921"/>
    <lineage>
        <taxon>Eukaryota</taxon>
        <taxon>Viridiplantae</taxon>
        <taxon>Streptophyta</taxon>
        <taxon>Embryophyta</taxon>
        <taxon>Tracheophyta</taxon>
        <taxon>Spermatophyta</taxon>
        <taxon>Magnoliopsida</taxon>
        <taxon>eudicotyledons</taxon>
        <taxon>Gunneridae</taxon>
        <taxon>Pentapetalae</taxon>
        <taxon>asterids</taxon>
        <taxon>Ericales</taxon>
        <taxon>Ericaceae</taxon>
        <taxon>Ericoideae</taxon>
        <taxon>Rhodoreae</taxon>
        <taxon>Rhododendron</taxon>
    </lineage>
</organism>
<keyword evidence="3 4" id="KW-0862">Zinc</keyword>
<feature type="compositionally biased region" description="Polar residues" evidence="5">
    <location>
        <begin position="77"/>
        <end position="87"/>
    </location>
</feature>
<gene>
    <name evidence="7" type="ORF">C3L33_03168</name>
</gene>
<feature type="zinc finger region" description="C3H1-type" evidence="4">
    <location>
        <begin position="106"/>
        <end position="133"/>
    </location>
</feature>
<dbReference type="GO" id="GO:0008270">
    <property type="term" value="F:zinc ion binding"/>
    <property type="evidence" value="ECO:0007669"/>
    <property type="project" value="UniProtKB-KW"/>
</dbReference>
<evidence type="ECO:0000256" key="5">
    <source>
        <dbReference type="SAM" id="MobiDB-lite"/>
    </source>
</evidence>
<evidence type="ECO:0000259" key="6">
    <source>
        <dbReference type="PROSITE" id="PS50103"/>
    </source>
</evidence>
<name>A0A6A4LV78_9ERIC</name>
<evidence type="ECO:0000256" key="3">
    <source>
        <dbReference type="ARBA" id="ARBA00022833"/>
    </source>
</evidence>
<dbReference type="SMART" id="SM00356">
    <property type="entry name" value="ZnF_C3H1"/>
    <property type="match status" value="2"/>
</dbReference>
<dbReference type="Gene3D" id="4.10.1000.10">
    <property type="entry name" value="Zinc finger, CCCH-type"/>
    <property type="match status" value="1"/>
</dbReference>
<dbReference type="InterPro" id="IPR036855">
    <property type="entry name" value="Znf_CCCH_sf"/>
</dbReference>
<keyword evidence="8" id="KW-1185">Reference proteome</keyword>
<dbReference type="SMART" id="SM00320">
    <property type="entry name" value="WD40"/>
    <property type="match status" value="4"/>
</dbReference>
<evidence type="ECO:0000313" key="7">
    <source>
        <dbReference type="EMBL" id="KAE9464926.1"/>
    </source>
</evidence>
<protein>
    <recommendedName>
        <fullName evidence="6">C3H1-type domain-containing protein</fullName>
    </recommendedName>
</protein>
<evidence type="ECO:0000313" key="8">
    <source>
        <dbReference type="Proteomes" id="UP000428333"/>
    </source>
</evidence>
<dbReference type="InterPro" id="IPR015943">
    <property type="entry name" value="WD40/YVTN_repeat-like_dom_sf"/>
</dbReference>
<feature type="domain" description="C3H1-type" evidence="6">
    <location>
        <begin position="106"/>
        <end position="133"/>
    </location>
</feature>
<accession>A0A6A4LV78</accession>
<keyword evidence="1 4" id="KW-0479">Metal-binding</keyword>
<dbReference type="AlphaFoldDB" id="A0A6A4LV78"/>
<dbReference type="PANTHER" id="PTHR44489">
    <property type="match status" value="1"/>
</dbReference>
<dbReference type="EMBL" id="QEFC01000315">
    <property type="protein sequence ID" value="KAE9464926.1"/>
    <property type="molecule type" value="Genomic_DNA"/>
</dbReference>
<comment type="caution">
    <text evidence="7">The sequence shown here is derived from an EMBL/GenBank/DDBJ whole genome shotgun (WGS) entry which is preliminary data.</text>
</comment>
<dbReference type="InterPro" id="IPR041367">
    <property type="entry name" value="Znf-CCCH_4"/>
</dbReference>
<keyword evidence="2 4" id="KW-0863">Zinc-finger</keyword>
<dbReference type="InterPro" id="IPR000571">
    <property type="entry name" value="Znf_CCCH"/>
</dbReference>
<feature type="domain" description="C3H1-type" evidence="6">
    <location>
        <begin position="20"/>
        <end position="46"/>
    </location>
</feature>
<dbReference type="Proteomes" id="UP000428333">
    <property type="component" value="Linkage Group LG02"/>
</dbReference>
<dbReference type="InterPro" id="IPR044715">
    <property type="entry name" value="WDR86-like"/>
</dbReference>
<evidence type="ECO:0000256" key="2">
    <source>
        <dbReference type="ARBA" id="ARBA00022771"/>
    </source>
</evidence>
<dbReference type="PROSITE" id="PS50103">
    <property type="entry name" value="ZF_C3H1"/>
    <property type="match status" value="2"/>
</dbReference>
<evidence type="ECO:0000256" key="4">
    <source>
        <dbReference type="PROSITE-ProRule" id="PRU00723"/>
    </source>
</evidence>
<sequence length="524" mass="57626">MDVEGNKRVFQRLGPSSTDTRNQKVCFNWRAGKCDRFPCPYLHRELPPPQQQSARNGTSKRPHGFAADEQQVPRRNPNFSNTSSSSWGRGYGGGGGGGGGRGIVLKKTEKICNYWVQGNCSYGDRCRYLHSWTTGDCFSMLTQLEGHQELVSGIAMPSGSDKLYTGRVISLGGEVGCMLSEGPWVFVGAPNVVKAWNTQTTMDLSLNGPVGQVYALVVGNDLLFAGTQVSFSTIFFCRMALYWHGDLMLLKIALISCTLKGHTLAVVTLVVGANRLYSGSMDQSIKVSGRLVKRYACAPVWSLETLQCVQTLSEHSSVVMSVLCWDQFLLSCSLDKTIKVWVATESGNLEVTYTHTEEHVCLQFMIGSYRSVFNGISWLLQGLLTLCGMHDSEAKPVLLCSCNDNSVRAYDLPSFSERGKIFAKQEVRSIQVGPGGLFFTGDGTGKVRVWKWLAEPTTSTATAPFAQDFVWTSSASVFNQTVLWLILWLSLSIDVLSFSKSLPTAVYKFVCTTLPQTWVAVSDV</sequence>
<dbReference type="SUPFAM" id="SSF50978">
    <property type="entry name" value="WD40 repeat-like"/>
    <property type="match status" value="1"/>
</dbReference>
<dbReference type="PANTHER" id="PTHR44489:SF1">
    <property type="entry name" value="ZINC FINGER CCCH DOMAIN-CONTAINING PROTEIN 63"/>
    <property type="match status" value="1"/>
</dbReference>
<dbReference type="SUPFAM" id="SSF90229">
    <property type="entry name" value="CCCH zinc finger"/>
    <property type="match status" value="1"/>
</dbReference>
<reference evidence="7 8" key="1">
    <citation type="journal article" date="2019" name="Genome Biol. Evol.">
        <title>The Rhododendron genome and chromosomal organization provide insight into shared whole-genome duplications across the heath family (Ericaceae).</title>
        <authorList>
            <person name="Soza V.L."/>
            <person name="Lindsley D."/>
            <person name="Waalkes A."/>
            <person name="Ramage E."/>
            <person name="Patwardhan R.P."/>
            <person name="Burton J.N."/>
            <person name="Adey A."/>
            <person name="Kumar A."/>
            <person name="Qiu R."/>
            <person name="Shendure J."/>
            <person name="Hall B."/>
        </authorList>
    </citation>
    <scope>NUCLEOTIDE SEQUENCE [LARGE SCALE GENOMIC DNA]</scope>
    <source>
        <strain evidence="7">RSF 1966-606</strain>
    </source>
</reference>
<feature type="compositionally biased region" description="Gly residues" evidence="5">
    <location>
        <begin position="89"/>
        <end position="98"/>
    </location>
</feature>